<comment type="caution">
    <text evidence="7">The sequence shown here is derived from an EMBL/GenBank/DDBJ whole genome shotgun (WGS) entry which is preliminary data.</text>
</comment>
<dbReference type="PANTHER" id="PTHR46202:SF1">
    <property type="entry name" value="DNA EXCISION REPAIR PROTEIN ERCC-8"/>
    <property type="match status" value="1"/>
</dbReference>
<dbReference type="GO" id="GO:0031464">
    <property type="term" value="C:Cul4A-RING E3 ubiquitin ligase complex"/>
    <property type="evidence" value="ECO:0007669"/>
    <property type="project" value="TreeGrafter"/>
</dbReference>
<accession>A0AA38S4M8</accession>
<dbReference type="SMART" id="SM00320">
    <property type="entry name" value="WD40"/>
    <property type="match status" value="4"/>
</dbReference>
<feature type="repeat" description="WD" evidence="5">
    <location>
        <begin position="221"/>
        <end position="256"/>
    </location>
</feature>
<feature type="repeat" description="WD" evidence="5">
    <location>
        <begin position="63"/>
        <end position="98"/>
    </location>
</feature>
<dbReference type="PRINTS" id="PR00320">
    <property type="entry name" value="GPROTEINBRPT"/>
</dbReference>
<protein>
    <submittedName>
        <fullName evidence="7">DNA excision repair protein ERCC-8</fullName>
    </submittedName>
</protein>
<dbReference type="InterPro" id="IPR015943">
    <property type="entry name" value="WD40/YVTN_repeat-like_dom_sf"/>
</dbReference>
<feature type="repeat" description="WD" evidence="5">
    <location>
        <begin position="129"/>
        <end position="171"/>
    </location>
</feature>
<dbReference type="InterPro" id="IPR042238">
    <property type="entry name" value="Rad28/ERCC8/Ckn1/ATCSA-1"/>
</dbReference>
<reference evidence="7" key="1">
    <citation type="submission" date="2022-07" db="EMBL/GenBank/DDBJ databases">
        <title>Fungi with potential for degradation of polypropylene.</title>
        <authorList>
            <person name="Gostincar C."/>
        </authorList>
    </citation>
    <scope>NUCLEOTIDE SEQUENCE</scope>
    <source>
        <strain evidence="7">EXF-13308</strain>
    </source>
</reference>
<dbReference type="Pfam" id="PF00400">
    <property type="entry name" value="WD40"/>
    <property type="match status" value="4"/>
</dbReference>
<dbReference type="EMBL" id="JANBVO010000002">
    <property type="protein sequence ID" value="KAJ9156089.1"/>
    <property type="molecule type" value="Genomic_DNA"/>
</dbReference>
<dbReference type="GO" id="GO:0043161">
    <property type="term" value="P:proteasome-mediated ubiquitin-dependent protein catabolic process"/>
    <property type="evidence" value="ECO:0007669"/>
    <property type="project" value="TreeGrafter"/>
</dbReference>
<dbReference type="SUPFAM" id="SSF50978">
    <property type="entry name" value="WD40 repeat-like"/>
    <property type="match status" value="1"/>
</dbReference>
<feature type="region of interest" description="Disordered" evidence="6">
    <location>
        <begin position="455"/>
        <end position="477"/>
    </location>
</feature>
<dbReference type="InterPro" id="IPR036322">
    <property type="entry name" value="WD40_repeat_dom_sf"/>
</dbReference>
<keyword evidence="8" id="KW-1185">Reference proteome</keyword>
<evidence type="ECO:0000313" key="7">
    <source>
        <dbReference type="EMBL" id="KAJ9156089.1"/>
    </source>
</evidence>
<organism evidence="7 8">
    <name type="scientific">Pleurostoma richardsiae</name>
    <dbReference type="NCBI Taxonomy" id="41990"/>
    <lineage>
        <taxon>Eukaryota</taxon>
        <taxon>Fungi</taxon>
        <taxon>Dikarya</taxon>
        <taxon>Ascomycota</taxon>
        <taxon>Pezizomycotina</taxon>
        <taxon>Sordariomycetes</taxon>
        <taxon>Sordariomycetidae</taxon>
        <taxon>Calosphaeriales</taxon>
        <taxon>Pleurostomataceae</taxon>
        <taxon>Pleurostoma</taxon>
    </lineage>
</organism>
<dbReference type="PROSITE" id="PS00678">
    <property type="entry name" value="WD_REPEATS_1"/>
    <property type="match status" value="3"/>
</dbReference>
<sequence>MNQLLFERATGNIGPNVFAKLETTKLLRSFQPAPQWRFDGGERGSAIGDGESDSPGADRRKDIWAHQSGVNALALERFDGRILISGGSDATIRLWDLEQCGNPNRPHTYRPVAEIAKAETLPGAPAGKSQAHRFGITHLSFYPFDNAAFLSSSYDQTLKLWATDSARLSGSFDIASKIYTHAISPIASHLLVACGTQHPAVRLVDLRSSAAVQSLVAPGQVGAATGAVLSVAWSPRHEHILASGAVDGSVRIWDIRRASGLVGLLDQEDSLGIVHRGADVDSGALRERGIRASAKAHSGPVNGLTWTDDGAYIVSAGHDRRIRVWDAATGANTLASFGPSIRNGQLASATMFTSPVGLTPPRGELLFWPNETEILVLDLHEGTVVTRLRGVGPSMAGVRARRGGERTVKNRVTSIVWRGAGGVGGSSGVVMGGRNALGGIYSAHLDGQIRAWAPHVEGPDNEEDFGEQEDQGERAQKRKAIDDAFRNLMGKKITFT</sequence>
<keyword evidence="1 5" id="KW-0853">WD repeat</keyword>
<evidence type="ECO:0000256" key="6">
    <source>
        <dbReference type="SAM" id="MobiDB-lite"/>
    </source>
</evidence>
<feature type="repeat" description="WD" evidence="5">
    <location>
        <begin position="294"/>
        <end position="335"/>
    </location>
</feature>
<evidence type="ECO:0000256" key="3">
    <source>
        <dbReference type="ARBA" id="ARBA00022763"/>
    </source>
</evidence>
<dbReference type="PANTHER" id="PTHR46202">
    <property type="entry name" value="DNA EXCISION REPAIR PROTEIN ERCC-8"/>
    <property type="match status" value="1"/>
</dbReference>
<name>A0AA38S4M8_9PEZI</name>
<dbReference type="SUPFAM" id="SSF50998">
    <property type="entry name" value="Quinoprotein alcohol dehydrogenase-like"/>
    <property type="match status" value="1"/>
</dbReference>
<evidence type="ECO:0000256" key="2">
    <source>
        <dbReference type="ARBA" id="ARBA00022737"/>
    </source>
</evidence>
<dbReference type="GO" id="GO:0006283">
    <property type="term" value="P:transcription-coupled nucleotide-excision repair"/>
    <property type="evidence" value="ECO:0007669"/>
    <property type="project" value="InterPro"/>
</dbReference>
<dbReference type="GO" id="GO:0000209">
    <property type="term" value="P:protein polyubiquitination"/>
    <property type="evidence" value="ECO:0007669"/>
    <property type="project" value="TreeGrafter"/>
</dbReference>
<evidence type="ECO:0000256" key="5">
    <source>
        <dbReference type="PROSITE-ProRule" id="PRU00221"/>
    </source>
</evidence>
<proteinExistence type="predicted"/>
<dbReference type="InterPro" id="IPR011047">
    <property type="entry name" value="Quinoprotein_ADH-like_sf"/>
</dbReference>
<dbReference type="Gene3D" id="2.130.10.10">
    <property type="entry name" value="YVTN repeat-like/Quinoprotein amine dehydrogenase"/>
    <property type="match status" value="1"/>
</dbReference>
<keyword evidence="2" id="KW-0677">Repeat</keyword>
<feature type="region of interest" description="Disordered" evidence="6">
    <location>
        <begin position="32"/>
        <end position="59"/>
    </location>
</feature>
<dbReference type="PROSITE" id="PS50294">
    <property type="entry name" value="WD_REPEATS_REGION"/>
    <property type="match status" value="3"/>
</dbReference>
<dbReference type="PROSITE" id="PS50082">
    <property type="entry name" value="WD_REPEATS_2"/>
    <property type="match status" value="4"/>
</dbReference>
<evidence type="ECO:0000256" key="4">
    <source>
        <dbReference type="ARBA" id="ARBA00023204"/>
    </source>
</evidence>
<feature type="compositionally biased region" description="Acidic residues" evidence="6">
    <location>
        <begin position="459"/>
        <end position="470"/>
    </location>
</feature>
<dbReference type="InterPro" id="IPR019775">
    <property type="entry name" value="WD40_repeat_CS"/>
</dbReference>
<gene>
    <name evidence="7" type="ORF">NKR23_g1433</name>
</gene>
<evidence type="ECO:0000256" key="1">
    <source>
        <dbReference type="ARBA" id="ARBA00022574"/>
    </source>
</evidence>
<dbReference type="AlphaFoldDB" id="A0AA38S4M8"/>
<dbReference type="InterPro" id="IPR001680">
    <property type="entry name" value="WD40_rpt"/>
</dbReference>
<dbReference type="GO" id="GO:0000109">
    <property type="term" value="C:nucleotide-excision repair complex"/>
    <property type="evidence" value="ECO:0007669"/>
    <property type="project" value="TreeGrafter"/>
</dbReference>
<dbReference type="Proteomes" id="UP001174694">
    <property type="component" value="Unassembled WGS sequence"/>
</dbReference>
<dbReference type="InterPro" id="IPR020472">
    <property type="entry name" value="WD40_PAC1"/>
</dbReference>
<evidence type="ECO:0000313" key="8">
    <source>
        <dbReference type="Proteomes" id="UP001174694"/>
    </source>
</evidence>
<keyword evidence="3" id="KW-0227">DNA damage</keyword>
<keyword evidence="4" id="KW-0234">DNA repair</keyword>